<dbReference type="EMBL" id="UINC01050767">
    <property type="protein sequence ID" value="SVB64124.1"/>
    <property type="molecule type" value="Genomic_DNA"/>
</dbReference>
<reference evidence="1" key="1">
    <citation type="submission" date="2018-05" db="EMBL/GenBank/DDBJ databases">
        <authorList>
            <person name="Lanie J.A."/>
            <person name="Ng W.-L."/>
            <person name="Kazmierczak K.M."/>
            <person name="Andrzejewski T.M."/>
            <person name="Davidsen T.M."/>
            <person name="Wayne K.J."/>
            <person name="Tettelin H."/>
            <person name="Glass J.I."/>
            <person name="Rusch D."/>
            <person name="Podicherti R."/>
            <person name="Tsui H.-C.T."/>
            <person name="Winkler M.E."/>
        </authorList>
    </citation>
    <scope>NUCLEOTIDE SEQUENCE</scope>
</reference>
<dbReference type="SUPFAM" id="SSF52799">
    <property type="entry name" value="(Phosphotyrosine protein) phosphatases II"/>
    <property type="match status" value="1"/>
</dbReference>
<evidence type="ECO:0000313" key="1">
    <source>
        <dbReference type="EMBL" id="SVB64124.1"/>
    </source>
</evidence>
<dbReference type="PROSITE" id="PS00383">
    <property type="entry name" value="TYR_PHOSPHATASE_1"/>
    <property type="match status" value="1"/>
</dbReference>
<evidence type="ECO:0008006" key="2">
    <source>
        <dbReference type="Google" id="ProtNLM"/>
    </source>
</evidence>
<dbReference type="InterPro" id="IPR029021">
    <property type="entry name" value="Prot-tyrosine_phosphatase-like"/>
</dbReference>
<accession>A0A382FP39</accession>
<gene>
    <name evidence="1" type="ORF">METZ01_LOCUS216978</name>
</gene>
<name>A0A382FP39_9ZZZZ</name>
<protein>
    <recommendedName>
        <fullName evidence="2">Tyrosine specific protein phosphatases domain-containing protein</fullName>
    </recommendedName>
</protein>
<dbReference type="AlphaFoldDB" id="A0A382FP39"/>
<proteinExistence type="predicted"/>
<dbReference type="Gene3D" id="3.90.190.10">
    <property type="entry name" value="Protein tyrosine phosphatase superfamily"/>
    <property type="match status" value="1"/>
</dbReference>
<sequence>VIYISSWQTMEARAVELGVTHILSLLGIEGEPDTPHGIDPARHLHIEVDDVPAPFAGNIAPTKEHVRKILNFSCNWNRHGPMIVHCYAGVSRSTAAALVILCQYNPGCEMDAALALRRAAPHAKPNRKIIAIADRLMGLEGRLEEAVDAIGPGSYEGGPTPLVELSLTL</sequence>
<dbReference type="InterPro" id="IPR016130">
    <property type="entry name" value="Tyr_Pase_AS"/>
</dbReference>
<feature type="non-terminal residue" evidence="1">
    <location>
        <position position="1"/>
    </location>
</feature>
<organism evidence="1">
    <name type="scientific">marine metagenome</name>
    <dbReference type="NCBI Taxonomy" id="408172"/>
    <lineage>
        <taxon>unclassified sequences</taxon>
        <taxon>metagenomes</taxon>
        <taxon>ecological metagenomes</taxon>
    </lineage>
</organism>